<dbReference type="EMBL" id="KN847319">
    <property type="protein sequence ID" value="KIW56179.1"/>
    <property type="molecule type" value="Genomic_DNA"/>
</dbReference>
<evidence type="ECO:0000256" key="2">
    <source>
        <dbReference type="SAM" id="Phobius"/>
    </source>
</evidence>
<accession>A0A0D2F804</accession>
<dbReference type="AlphaFoldDB" id="A0A0D2F804"/>
<feature type="compositionally biased region" description="Polar residues" evidence="1">
    <location>
        <begin position="23"/>
        <end position="33"/>
    </location>
</feature>
<feature type="region of interest" description="Disordered" evidence="1">
    <location>
        <begin position="1"/>
        <end position="37"/>
    </location>
</feature>
<keyword evidence="2" id="KW-0472">Membrane</keyword>
<dbReference type="OrthoDB" id="4120903at2759"/>
<name>A0A0D2F804_9EURO</name>
<feature type="transmembrane region" description="Helical" evidence="2">
    <location>
        <begin position="41"/>
        <end position="61"/>
    </location>
</feature>
<gene>
    <name evidence="3" type="ORF">PV05_04858</name>
</gene>
<proteinExistence type="predicted"/>
<keyword evidence="2" id="KW-0812">Transmembrane</keyword>
<dbReference type="Proteomes" id="UP000054342">
    <property type="component" value="Unassembled WGS sequence"/>
</dbReference>
<sequence length="133" mass="15021">MPPPPNLPRPPTRLPPAPRHPLQSAQNVANRPTGSPRYRPLVYALGIAGIAGSGALIGAILKMNEQDQTQKPQIRSQQPREVDYKQAIQTLETKRGHLITQKIQLERKIQDLRQSQKLQAEEEQSKKELDLKR</sequence>
<dbReference type="HOGENOM" id="CLU_1906768_0_0_1"/>
<feature type="compositionally biased region" description="Pro residues" evidence="1">
    <location>
        <begin position="1"/>
        <end position="19"/>
    </location>
</feature>
<evidence type="ECO:0000313" key="4">
    <source>
        <dbReference type="Proteomes" id="UP000054342"/>
    </source>
</evidence>
<evidence type="ECO:0000256" key="1">
    <source>
        <dbReference type="SAM" id="MobiDB-lite"/>
    </source>
</evidence>
<protein>
    <submittedName>
        <fullName evidence="3">Uncharacterized protein</fullName>
    </submittedName>
</protein>
<dbReference type="GeneID" id="25326766"/>
<organism evidence="3 4">
    <name type="scientific">Exophiala xenobiotica</name>
    <dbReference type="NCBI Taxonomy" id="348802"/>
    <lineage>
        <taxon>Eukaryota</taxon>
        <taxon>Fungi</taxon>
        <taxon>Dikarya</taxon>
        <taxon>Ascomycota</taxon>
        <taxon>Pezizomycotina</taxon>
        <taxon>Eurotiomycetes</taxon>
        <taxon>Chaetothyriomycetidae</taxon>
        <taxon>Chaetothyriales</taxon>
        <taxon>Herpotrichiellaceae</taxon>
        <taxon>Exophiala</taxon>
    </lineage>
</organism>
<evidence type="ECO:0000313" key="3">
    <source>
        <dbReference type="EMBL" id="KIW56179.1"/>
    </source>
</evidence>
<reference evidence="3 4" key="1">
    <citation type="submission" date="2015-01" db="EMBL/GenBank/DDBJ databases">
        <title>The Genome Sequence of Exophiala xenobiotica CBS118157.</title>
        <authorList>
            <consortium name="The Broad Institute Genomics Platform"/>
            <person name="Cuomo C."/>
            <person name="de Hoog S."/>
            <person name="Gorbushina A."/>
            <person name="Stielow B."/>
            <person name="Teixiera M."/>
            <person name="Abouelleil A."/>
            <person name="Chapman S.B."/>
            <person name="Priest M."/>
            <person name="Young S.K."/>
            <person name="Wortman J."/>
            <person name="Nusbaum C."/>
            <person name="Birren B."/>
        </authorList>
    </citation>
    <scope>NUCLEOTIDE SEQUENCE [LARGE SCALE GENOMIC DNA]</scope>
    <source>
        <strain evidence="3 4">CBS 118157</strain>
    </source>
</reference>
<keyword evidence="4" id="KW-1185">Reference proteome</keyword>
<dbReference type="RefSeq" id="XP_013316763.1">
    <property type="nucleotide sequence ID" value="XM_013461309.1"/>
</dbReference>
<keyword evidence="2" id="KW-1133">Transmembrane helix</keyword>